<dbReference type="Gene3D" id="3.30.710.10">
    <property type="entry name" value="Potassium Channel Kv1.1, Chain A"/>
    <property type="match status" value="1"/>
</dbReference>
<proteinExistence type="predicted"/>
<feature type="domain" description="BTB" evidence="2">
    <location>
        <begin position="33"/>
        <end position="99"/>
    </location>
</feature>
<organism evidence="3 4">
    <name type="scientific">Colletotrichum tofieldiae</name>
    <dbReference type="NCBI Taxonomy" id="708197"/>
    <lineage>
        <taxon>Eukaryota</taxon>
        <taxon>Fungi</taxon>
        <taxon>Dikarya</taxon>
        <taxon>Ascomycota</taxon>
        <taxon>Pezizomycotina</taxon>
        <taxon>Sordariomycetes</taxon>
        <taxon>Hypocreomycetidae</taxon>
        <taxon>Glomerellales</taxon>
        <taxon>Glomerellaceae</taxon>
        <taxon>Colletotrichum</taxon>
        <taxon>Colletotrichum spaethianum species complex</taxon>
    </lineage>
</organism>
<dbReference type="CDD" id="cd18186">
    <property type="entry name" value="BTB_POZ_ZBTB_KLHL-like"/>
    <property type="match status" value="1"/>
</dbReference>
<feature type="region of interest" description="Disordered" evidence="1">
    <location>
        <begin position="152"/>
        <end position="230"/>
    </location>
</feature>
<evidence type="ECO:0000313" key="4">
    <source>
        <dbReference type="Proteomes" id="UP000076552"/>
    </source>
</evidence>
<name>A0A166P8D2_9PEZI</name>
<dbReference type="InterPro" id="IPR000210">
    <property type="entry name" value="BTB/POZ_dom"/>
</dbReference>
<dbReference type="InterPro" id="IPR011333">
    <property type="entry name" value="SKP1/BTB/POZ_sf"/>
</dbReference>
<dbReference type="AlphaFoldDB" id="A0A166P8D2"/>
<dbReference type="Proteomes" id="UP000076552">
    <property type="component" value="Unassembled WGS sequence"/>
</dbReference>
<reference evidence="3 4" key="1">
    <citation type="submission" date="2015-06" db="EMBL/GenBank/DDBJ databases">
        <title>Survival trade-offs in plant roots during colonization by closely related pathogenic and mutualistic fungi.</title>
        <authorList>
            <person name="Hacquard S."/>
            <person name="Kracher B."/>
            <person name="Hiruma K."/>
            <person name="Weinman A."/>
            <person name="Muench P."/>
            <person name="Garrido Oter R."/>
            <person name="Ver Loren van Themaat E."/>
            <person name="Dallerey J.-F."/>
            <person name="Damm U."/>
            <person name="Henrissat B."/>
            <person name="Lespinet O."/>
            <person name="Thon M."/>
            <person name="Kemen E."/>
            <person name="McHardy A.C."/>
            <person name="Schulze-Lefert P."/>
            <person name="O'Connell R.J."/>
        </authorList>
    </citation>
    <scope>NUCLEOTIDE SEQUENCE [LARGE SCALE GENOMIC DNA]</scope>
    <source>
        <strain evidence="3 4">0861</strain>
    </source>
</reference>
<evidence type="ECO:0000313" key="3">
    <source>
        <dbReference type="EMBL" id="KZL66488.1"/>
    </source>
</evidence>
<protein>
    <submittedName>
        <fullName evidence="3">BTB/POZ domain-containing protein</fullName>
    </submittedName>
</protein>
<comment type="caution">
    <text evidence="3">The sequence shown here is derived from an EMBL/GenBank/DDBJ whole genome shotgun (WGS) entry which is preliminary data.</text>
</comment>
<dbReference type="PROSITE" id="PS50097">
    <property type="entry name" value="BTB"/>
    <property type="match status" value="1"/>
</dbReference>
<dbReference type="PANTHER" id="PTHR47843:SF5">
    <property type="entry name" value="BTB_POZ DOMAIN PROTEIN"/>
    <property type="match status" value="1"/>
</dbReference>
<sequence length="355" mass="39521">MSDTGINPATQILDPVEELKGSLRTLYENAEYSDLTIASRDTEYRVHKAIVCPRSDYFAAKFRESKSKLIAYWKAAIEGFLSLPDDDPLAVGMVIRYFYHLDYPSGSQQKALSLDGHAELNGYANDHMNSGHDDDFNGSIKSDDQILERDIKSGDHNEPLDDFLPPQPQRLSKKQKKRAKAHAKQEPGTIVSPDIQGESLSSPTTQEASVVNQTQENHSEGGGAVLNAKPPPNLQIVNGIGSGSSNKNLVLHANVYALSRKYGISGLRSLAFEKFKTEADNQWDTEEFLHAAEKVYTSCSDGDDDRKMKDVVVGMICRHGELMDKVETQKVMRTLPKDLMYDILLQVRQQGGFTR</sequence>
<dbReference type="PANTHER" id="PTHR47843">
    <property type="entry name" value="BTB DOMAIN-CONTAINING PROTEIN-RELATED"/>
    <property type="match status" value="1"/>
</dbReference>
<evidence type="ECO:0000259" key="2">
    <source>
        <dbReference type="PROSITE" id="PS50097"/>
    </source>
</evidence>
<dbReference type="EMBL" id="LFIV01000174">
    <property type="protein sequence ID" value="KZL66488.1"/>
    <property type="molecule type" value="Genomic_DNA"/>
</dbReference>
<accession>A0A166P8D2</accession>
<dbReference type="SUPFAM" id="SSF54695">
    <property type="entry name" value="POZ domain"/>
    <property type="match status" value="1"/>
</dbReference>
<dbReference type="Pfam" id="PF00651">
    <property type="entry name" value="BTB"/>
    <property type="match status" value="1"/>
</dbReference>
<evidence type="ECO:0000256" key="1">
    <source>
        <dbReference type="SAM" id="MobiDB-lite"/>
    </source>
</evidence>
<feature type="compositionally biased region" description="Basic residues" evidence="1">
    <location>
        <begin position="171"/>
        <end position="182"/>
    </location>
</feature>
<feature type="compositionally biased region" description="Polar residues" evidence="1">
    <location>
        <begin position="198"/>
        <end position="216"/>
    </location>
</feature>
<keyword evidence="4" id="KW-1185">Reference proteome</keyword>
<gene>
    <name evidence="3" type="ORF">CT0861_01904</name>
</gene>
<dbReference type="STRING" id="708197.A0A166P8D2"/>